<reference evidence="13 14" key="1">
    <citation type="submission" date="2020-12" db="EMBL/GenBank/DDBJ databases">
        <title>Novel Thalassolituus-related marine hydrocarbonoclastic bacteria mediated algae-derived hydrocarbons mineralization in twilight zone of the northern South China Sea.</title>
        <authorList>
            <person name="Dong C."/>
        </authorList>
    </citation>
    <scope>NUCLEOTIDE SEQUENCE [LARGE SCALE GENOMIC DNA]</scope>
    <source>
        <strain evidence="13 14">IMCC1826</strain>
    </source>
</reference>
<evidence type="ECO:0000256" key="8">
    <source>
        <dbReference type="PROSITE-ProRule" id="PRU01360"/>
    </source>
</evidence>
<comment type="similarity">
    <text evidence="8 9">Belongs to the TonB-dependent receptor family.</text>
</comment>
<keyword evidence="3 8" id="KW-1134">Transmembrane beta strand</keyword>
<dbReference type="EMBL" id="JAEDAH010000099">
    <property type="protein sequence ID" value="MCA6065106.1"/>
    <property type="molecule type" value="Genomic_DNA"/>
</dbReference>
<keyword evidence="6 8" id="KW-0472">Membrane</keyword>
<organism evidence="13 14">
    <name type="scientific">Thalassolituus marinus</name>
    <dbReference type="NCBI Taxonomy" id="671053"/>
    <lineage>
        <taxon>Bacteria</taxon>
        <taxon>Pseudomonadati</taxon>
        <taxon>Pseudomonadota</taxon>
        <taxon>Gammaproteobacteria</taxon>
        <taxon>Oceanospirillales</taxon>
        <taxon>Oceanospirillaceae</taxon>
        <taxon>Thalassolituus</taxon>
    </lineage>
</organism>
<evidence type="ECO:0000259" key="12">
    <source>
        <dbReference type="Pfam" id="PF07715"/>
    </source>
</evidence>
<evidence type="ECO:0000313" key="13">
    <source>
        <dbReference type="EMBL" id="MCA6065106.1"/>
    </source>
</evidence>
<sequence length="731" mass="82760">MKQHFLIGVLVWATCAQALAEDFADFELDAPFVLEDDIPVVLTAARLKQPRAEVPASVTVIEAEHIRAWGVRTLPELMRFVPGMFIGHGDDENNASVAYHSANPNLMRRLQVLVDGRSVYRAGIAAVVWDDIPVALEDILRIEVTRGPNAAAYGANSFAGVINIVTKHPADSLGTHVRYRNGNHGVDDSYLSYSGQAGMSSFRITANLQADSGFDGDEAKKDEWRDSRRHGFVSAYVSRQLQPETQLNLQAAVKQGHTDIRQNLGAYQEPPDQETKQYYVWSKLQHDHSATHQSHLQAYVSVDDRQQGVDACVPTFLLDPDLYNFYSSNPDAVNELIGGVTSGQSLADVLTPEYLGALSAEEQGYLSNVIARVSADADNFSEVSCGDIDYDTHETRIDVEWQDTVQWSPQIRTVYGLSFRRDQVDSETFFDGVRRNDTFRAFINAEWRITDSLVSNIGAMYEDENANDDAVSPRIALNWLLTPQQSIRLVHSRAVRSPDMLEQQPDYNITLHNSTDNYLGAENPRYYMHQVFSNRGLGHERIASNEIGYYGLFPTARLEVDFKVYRDRMWDLISNPINLETLTVRSDTEMVISGAEMQLQWKPGLNDRLWATAAYVDTHVRLGDTTGVADVENLFRSETRLSSENSMVVSWTHTGRDWSTTASHLWADSYNHGRNNYRRFELNGRKSWEISSLTIWTGLFWQHRISNDRINYTNQVYSDRNSYYLNVGMDF</sequence>
<keyword evidence="2 8" id="KW-0813">Transport</keyword>
<dbReference type="PANTHER" id="PTHR30069:SF27">
    <property type="entry name" value="BLL4766 PROTEIN"/>
    <property type="match status" value="1"/>
</dbReference>
<evidence type="ECO:0000256" key="2">
    <source>
        <dbReference type="ARBA" id="ARBA00022448"/>
    </source>
</evidence>
<evidence type="ECO:0000256" key="4">
    <source>
        <dbReference type="ARBA" id="ARBA00022692"/>
    </source>
</evidence>
<evidence type="ECO:0000259" key="11">
    <source>
        <dbReference type="Pfam" id="PF00593"/>
    </source>
</evidence>
<dbReference type="Proteomes" id="UP000714380">
    <property type="component" value="Unassembled WGS sequence"/>
</dbReference>
<proteinExistence type="inferred from homology"/>
<dbReference type="RefSeq" id="WP_225676724.1">
    <property type="nucleotide sequence ID" value="NZ_JAEDAH010000099.1"/>
</dbReference>
<evidence type="ECO:0000313" key="14">
    <source>
        <dbReference type="Proteomes" id="UP000714380"/>
    </source>
</evidence>
<evidence type="ECO:0000256" key="7">
    <source>
        <dbReference type="ARBA" id="ARBA00023237"/>
    </source>
</evidence>
<dbReference type="InterPro" id="IPR036942">
    <property type="entry name" value="Beta-barrel_TonB_sf"/>
</dbReference>
<evidence type="ECO:0000256" key="6">
    <source>
        <dbReference type="ARBA" id="ARBA00023136"/>
    </source>
</evidence>
<feature type="domain" description="TonB-dependent receptor-like beta-barrel" evidence="11">
    <location>
        <begin position="211"/>
        <end position="670"/>
    </location>
</feature>
<keyword evidence="5 9" id="KW-0798">TonB box</keyword>
<accession>A0ABS7ZTW5</accession>
<dbReference type="Gene3D" id="2.40.170.20">
    <property type="entry name" value="TonB-dependent receptor, beta-barrel domain"/>
    <property type="match status" value="1"/>
</dbReference>
<evidence type="ECO:0000256" key="9">
    <source>
        <dbReference type="RuleBase" id="RU003357"/>
    </source>
</evidence>
<dbReference type="InterPro" id="IPR037066">
    <property type="entry name" value="Plug_dom_sf"/>
</dbReference>
<name>A0ABS7ZTW5_9GAMM</name>
<keyword evidence="13" id="KW-0675">Receptor</keyword>
<evidence type="ECO:0000256" key="5">
    <source>
        <dbReference type="ARBA" id="ARBA00023077"/>
    </source>
</evidence>
<comment type="caution">
    <text evidence="13">The sequence shown here is derived from an EMBL/GenBank/DDBJ whole genome shotgun (WGS) entry which is preliminary data.</text>
</comment>
<dbReference type="PANTHER" id="PTHR30069">
    <property type="entry name" value="TONB-DEPENDENT OUTER MEMBRANE RECEPTOR"/>
    <property type="match status" value="1"/>
</dbReference>
<feature type="signal peptide" evidence="10">
    <location>
        <begin position="1"/>
        <end position="20"/>
    </location>
</feature>
<dbReference type="SUPFAM" id="SSF56935">
    <property type="entry name" value="Porins"/>
    <property type="match status" value="1"/>
</dbReference>
<dbReference type="Gene3D" id="2.170.130.10">
    <property type="entry name" value="TonB-dependent receptor, plug domain"/>
    <property type="match status" value="1"/>
</dbReference>
<dbReference type="InterPro" id="IPR012910">
    <property type="entry name" value="Plug_dom"/>
</dbReference>
<keyword evidence="14" id="KW-1185">Reference proteome</keyword>
<gene>
    <name evidence="13" type="ORF">I9W95_16015</name>
</gene>
<evidence type="ECO:0000256" key="3">
    <source>
        <dbReference type="ARBA" id="ARBA00022452"/>
    </source>
</evidence>
<keyword evidence="10" id="KW-0732">Signal</keyword>
<feature type="chain" id="PRO_5046977675" evidence="10">
    <location>
        <begin position="21"/>
        <end position="731"/>
    </location>
</feature>
<dbReference type="InterPro" id="IPR000531">
    <property type="entry name" value="Beta-barrel_TonB"/>
</dbReference>
<keyword evidence="4 8" id="KW-0812">Transmembrane</keyword>
<keyword evidence="7 8" id="KW-0998">Cell outer membrane</keyword>
<dbReference type="InterPro" id="IPR039426">
    <property type="entry name" value="TonB-dep_rcpt-like"/>
</dbReference>
<comment type="subcellular location">
    <subcellularLocation>
        <location evidence="1 8">Cell outer membrane</location>
        <topology evidence="1 8">Multi-pass membrane protein</topology>
    </subcellularLocation>
</comment>
<evidence type="ECO:0000256" key="1">
    <source>
        <dbReference type="ARBA" id="ARBA00004571"/>
    </source>
</evidence>
<protein>
    <submittedName>
        <fullName evidence="13">TonB-dependent receptor</fullName>
    </submittedName>
</protein>
<evidence type="ECO:0000256" key="10">
    <source>
        <dbReference type="SAM" id="SignalP"/>
    </source>
</evidence>
<dbReference type="Pfam" id="PF00593">
    <property type="entry name" value="TonB_dep_Rec_b-barrel"/>
    <property type="match status" value="1"/>
</dbReference>
<dbReference type="Pfam" id="PF07715">
    <property type="entry name" value="Plug"/>
    <property type="match status" value="1"/>
</dbReference>
<feature type="domain" description="TonB-dependent receptor plug" evidence="12">
    <location>
        <begin position="52"/>
        <end position="161"/>
    </location>
</feature>
<dbReference type="PROSITE" id="PS52016">
    <property type="entry name" value="TONB_DEPENDENT_REC_3"/>
    <property type="match status" value="1"/>
</dbReference>